<dbReference type="Gene3D" id="3.30.420.610">
    <property type="entry name" value="LOTUS domain-like"/>
    <property type="match status" value="2"/>
</dbReference>
<dbReference type="InterPro" id="IPR025605">
    <property type="entry name" value="OST-HTH/LOTUS_dom"/>
</dbReference>
<dbReference type="CDD" id="cd11297">
    <property type="entry name" value="PIN_LabA-like_N_1"/>
    <property type="match status" value="1"/>
</dbReference>
<keyword evidence="3" id="KW-1185">Reference proteome</keyword>
<feature type="domain" description="HTH OST-type" evidence="1">
    <location>
        <begin position="253"/>
        <end position="325"/>
    </location>
</feature>
<dbReference type="GO" id="GO:0004540">
    <property type="term" value="F:RNA nuclease activity"/>
    <property type="evidence" value="ECO:0007669"/>
    <property type="project" value="InterPro"/>
</dbReference>
<dbReference type="PANTHER" id="PTHR35811:SF1">
    <property type="entry name" value="HTH OST-TYPE DOMAIN-CONTAINING PROTEIN"/>
    <property type="match status" value="1"/>
</dbReference>
<dbReference type="EMBL" id="FQWX01000001">
    <property type="protein sequence ID" value="SHG40126.1"/>
    <property type="molecule type" value="Genomic_DNA"/>
</dbReference>
<organism evidence="2 3">
    <name type="scientific">Asaccharospora irregularis DSM 2635</name>
    <dbReference type="NCBI Taxonomy" id="1121321"/>
    <lineage>
        <taxon>Bacteria</taxon>
        <taxon>Bacillati</taxon>
        <taxon>Bacillota</taxon>
        <taxon>Clostridia</taxon>
        <taxon>Peptostreptococcales</taxon>
        <taxon>Peptostreptococcaceae</taxon>
        <taxon>Asaccharospora</taxon>
    </lineage>
</organism>
<dbReference type="STRING" id="1121321.SAMN04488530_101153"/>
<sequence length="328" mass="37350">MEEKRFALLIDADNISVKYVKYILDEISQYGVATYKRIYGDWTETTSSSWKDALLENSINPVQQFSYTRGKNSTDSAMIIDAMDILYTKSVEGFCIVSSDSDFTKLASRLREDGMLVIGMGEEKTPKPFRVACDRFISLNLLMDSDIGEEGISPKELGLSNCNKEEKNNNLSVGTIITKETIEEEIIKIISSKENGVVGLGEIGSTLLKKYPDFDVRNYGYSLLSKFLVELPRLKMIKRGKSISVERNDNRINKNEIDTYTINIVKSQGRDGIFLGELGNRIHNKYKNFNVRDYGYSKFSKYIEEIDCLSIKQDSNRQKKVFIKGPEK</sequence>
<protein>
    <submittedName>
        <fullName evidence="2">Uncharacterized conserved protein, LabA/DUF88 family</fullName>
    </submittedName>
</protein>
<feature type="domain" description="HTH OST-type" evidence="1">
    <location>
        <begin position="178"/>
        <end position="249"/>
    </location>
</feature>
<dbReference type="InterPro" id="IPR021139">
    <property type="entry name" value="NYN"/>
</dbReference>
<dbReference type="InterPro" id="IPR041966">
    <property type="entry name" value="LOTUS-like"/>
</dbReference>
<proteinExistence type="predicted"/>
<gene>
    <name evidence="2" type="ORF">SAMN04488530_101153</name>
</gene>
<dbReference type="CDD" id="cd10146">
    <property type="entry name" value="LabA_like_C"/>
    <property type="match status" value="2"/>
</dbReference>
<dbReference type="RefSeq" id="WP_073123266.1">
    <property type="nucleotide sequence ID" value="NZ_BAABCH010000027.1"/>
</dbReference>
<evidence type="ECO:0000313" key="3">
    <source>
        <dbReference type="Proteomes" id="UP000243255"/>
    </source>
</evidence>
<dbReference type="OrthoDB" id="9783963at2"/>
<dbReference type="PANTHER" id="PTHR35811">
    <property type="entry name" value="SLR1870 PROTEIN"/>
    <property type="match status" value="1"/>
</dbReference>
<evidence type="ECO:0000259" key="1">
    <source>
        <dbReference type="PROSITE" id="PS51644"/>
    </source>
</evidence>
<evidence type="ECO:0000313" key="2">
    <source>
        <dbReference type="EMBL" id="SHG40126.1"/>
    </source>
</evidence>
<dbReference type="Gene3D" id="3.40.50.1010">
    <property type="entry name" value="5'-nuclease"/>
    <property type="match status" value="1"/>
</dbReference>
<dbReference type="AlphaFoldDB" id="A0A1M5JHP7"/>
<dbReference type="PROSITE" id="PS51644">
    <property type="entry name" value="HTH_OST"/>
    <property type="match status" value="2"/>
</dbReference>
<name>A0A1M5JHP7_9FIRM</name>
<dbReference type="Pfam" id="PF01936">
    <property type="entry name" value="NYN"/>
    <property type="match status" value="1"/>
</dbReference>
<dbReference type="Pfam" id="PF12872">
    <property type="entry name" value="OST-HTH"/>
    <property type="match status" value="2"/>
</dbReference>
<reference evidence="3" key="1">
    <citation type="submission" date="2016-11" db="EMBL/GenBank/DDBJ databases">
        <authorList>
            <person name="Varghese N."/>
            <person name="Submissions S."/>
        </authorList>
    </citation>
    <scope>NUCLEOTIDE SEQUENCE [LARGE SCALE GENOMIC DNA]</scope>
    <source>
        <strain evidence="3">DSM 2635</strain>
    </source>
</reference>
<accession>A0A1M5JHP7</accession>
<dbReference type="Proteomes" id="UP000243255">
    <property type="component" value="Unassembled WGS sequence"/>
</dbReference>